<dbReference type="Pfam" id="PF13202">
    <property type="entry name" value="EF-hand_5"/>
    <property type="match status" value="1"/>
</dbReference>
<evidence type="ECO:0000256" key="1">
    <source>
        <dbReference type="SAM" id="MobiDB-lite"/>
    </source>
</evidence>
<name>A0A1S7LE84_MAGMO</name>
<gene>
    <name evidence="5" type="ORF">MAGMO_1068</name>
</gene>
<dbReference type="PANTHER" id="PTHR35812">
    <property type="entry name" value="LIPOPROTEIN"/>
    <property type="match status" value="1"/>
</dbReference>
<feature type="domain" description="Lcl C-terminal" evidence="3">
    <location>
        <begin position="236"/>
        <end position="347"/>
    </location>
</feature>
<keyword evidence="2" id="KW-0732">Signal</keyword>
<dbReference type="InterPro" id="IPR002048">
    <property type="entry name" value="EF_hand_dom"/>
</dbReference>
<dbReference type="AlphaFoldDB" id="A0A1S7LE84"/>
<reference evidence="5" key="1">
    <citation type="submission" date="2015-04" db="EMBL/GenBank/DDBJ databases">
        <authorList>
            <person name="Syromyatnikov M.Y."/>
            <person name="Popov V.N."/>
        </authorList>
    </citation>
    <scope>NUCLEOTIDE SEQUENCE</scope>
    <source>
        <strain evidence="5">MO-1</strain>
    </source>
</reference>
<proteinExistence type="predicted"/>
<feature type="signal peptide" evidence="2">
    <location>
        <begin position="1"/>
        <end position="24"/>
    </location>
</feature>
<dbReference type="Pfam" id="PF07603">
    <property type="entry name" value="Lcl_C"/>
    <property type="match status" value="2"/>
</dbReference>
<evidence type="ECO:0000259" key="3">
    <source>
        <dbReference type="Pfam" id="PF07603"/>
    </source>
</evidence>
<protein>
    <recommendedName>
        <fullName evidence="6">EF-hand domain-containing protein</fullName>
    </recommendedName>
</protein>
<feature type="chain" id="PRO_5012526399" description="EF-hand domain-containing protein" evidence="2">
    <location>
        <begin position="25"/>
        <end position="540"/>
    </location>
</feature>
<dbReference type="PANTHER" id="PTHR35812:SF1">
    <property type="entry name" value="LIPOPROTEIN"/>
    <property type="match status" value="1"/>
</dbReference>
<dbReference type="Gene3D" id="1.10.238.10">
    <property type="entry name" value="EF-hand"/>
    <property type="match status" value="1"/>
</dbReference>
<evidence type="ECO:0008006" key="6">
    <source>
        <dbReference type="Google" id="ProtNLM"/>
    </source>
</evidence>
<dbReference type="EMBL" id="LO017727">
    <property type="protein sequence ID" value="CRH05262.1"/>
    <property type="molecule type" value="Genomic_DNA"/>
</dbReference>
<feature type="compositionally biased region" description="Gly residues" evidence="1">
    <location>
        <begin position="514"/>
        <end position="540"/>
    </location>
</feature>
<organism evidence="5">
    <name type="scientific">Magnetococcus massalia (strain MO-1)</name>
    <dbReference type="NCBI Taxonomy" id="451514"/>
    <lineage>
        <taxon>Bacteria</taxon>
        <taxon>Pseudomonadati</taxon>
        <taxon>Pseudomonadota</taxon>
        <taxon>Magnetococcia</taxon>
        <taxon>Magnetococcales</taxon>
        <taxon>Magnetococcaceae</taxon>
        <taxon>Magnetococcus</taxon>
    </lineage>
</organism>
<feature type="region of interest" description="Disordered" evidence="1">
    <location>
        <begin position="499"/>
        <end position="540"/>
    </location>
</feature>
<feature type="domain" description="EF-hand" evidence="4">
    <location>
        <begin position="490"/>
        <end position="505"/>
    </location>
</feature>
<dbReference type="GO" id="GO:0005509">
    <property type="term" value="F:calcium ion binding"/>
    <property type="evidence" value="ECO:0007669"/>
    <property type="project" value="InterPro"/>
</dbReference>
<dbReference type="InterPro" id="IPR011992">
    <property type="entry name" value="EF-hand-dom_pair"/>
</dbReference>
<evidence type="ECO:0000259" key="4">
    <source>
        <dbReference type="Pfam" id="PF13202"/>
    </source>
</evidence>
<sequence length="540" mass="58205">MAKPLFKIWSLFFLFFGWATGALATVVDTGQTHCYDNRQQTPCPAVGEPFYGQDAHYAAAQPRYRDGGGGTVHDLNTGLVWSKRVDARKLSLLEAQPLAKAMTLGGYSDWRVPSIKELYSLIDFRGNTGFGGAPMGGGSVPDNAIPFINTDSFDFRFGDLTAGERYIDAQWLTTTHYVSTTMDGAKTLFGVNFADGRIKGYGYHHPNRRRPEKKFYVRYVRGTPYGDNDFIDRGDGTVLDRSTGLVWMKRDSGAGMDWQQALAFCEGSTHAAKGDWRLPNAKELQGIVDYRRSPDSSRSAALDPLLQISSITNEAGQRDYPYFWSSTTHQDGPRPAAQAVYVAFGRALGRMYGEVMDVHGAGAQRSDPKANFGGRFGGQQERFRGPQGDALRIENHVRCVRGGGVKAVRQPVATATSGYPHTLRIEGETRTSGGSQRRGALGRGMGPGGFDPFEGDGGGQGGAARFVQRLDRNSDGKISRWEFDGPSGHFDRFDRNGDGFISADEAPSGPPPGRGGFGGPLGGGPSGGGFGGPPGGGGFF</sequence>
<feature type="compositionally biased region" description="Gly residues" evidence="1">
    <location>
        <begin position="441"/>
        <end position="462"/>
    </location>
</feature>
<accession>A0A1S7LE84</accession>
<feature type="region of interest" description="Disordered" evidence="1">
    <location>
        <begin position="425"/>
        <end position="463"/>
    </location>
</feature>
<dbReference type="SUPFAM" id="SSF47473">
    <property type="entry name" value="EF-hand"/>
    <property type="match status" value="1"/>
</dbReference>
<evidence type="ECO:0000313" key="5">
    <source>
        <dbReference type="EMBL" id="CRH05262.1"/>
    </source>
</evidence>
<evidence type="ECO:0000256" key="2">
    <source>
        <dbReference type="SAM" id="SignalP"/>
    </source>
</evidence>
<feature type="domain" description="Lcl C-terminal" evidence="3">
    <location>
        <begin position="70"/>
        <end position="221"/>
    </location>
</feature>
<dbReference type="InterPro" id="IPR011460">
    <property type="entry name" value="Lcl_C"/>
</dbReference>